<gene>
    <name evidence="8" type="primary">ycf12</name>
</gene>
<dbReference type="InterPro" id="IPR010284">
    <property type="entry name" value="PSII_Ycf12_core-subunit"/>
</dbReference>
<evidence type="ECO:0000256" key="1">
    <source>
        <dbReference type="ARBA" id="ARBA00004167"/>
    </source>
</evidence>
<evidence type="ECO:0000256" key="2">
    <source>
        <dbReference type="ARBA" id="ARBA00022531"/>
    </source>
</evidence>
<dbReference type="AlphaFoldDB" id="A0A0D6E266"/>
<evidence type="ECO:0000256" key="7">
    <source>
        <dbReference type="SAM" id="Phobius"/>
    </source>
</evidence>
<keyword evidence="2" id="KW-0602">Photosynthesis</keyword>
<keyword evidence="8" id="KW-0934">Plastid</keyword>
<keyword evidence="3 7" id="KW-0812">Transmembrane</keyword>
<dbReference type="GO" id="GO:0009523">
    <property type="term" value="C:photosystem II"/>
    <property type="evidence" value="ECO:0007669"/>
    <property type="project" value="UniProtKB-KW"/>
</dbReference>
<dbReference type="GeneID" id="24020474"/>
<protein>
    <submittedName>
        <fullName evidence="8">Hypothetical chloroplast RF12</fullName>
    </submittedName>
</protein>
<geneLocation type="chloroplast" evidence="8"/>
<sequence length="33" mass="3637">MSSQIFLQLLSLFVVVTAGPLVIFLVAFNNNKL</sequence>
<keyword evidence="4 7" id="KW-1133">Transmembrane helix</keyword>
<dbReference type="Pfam" id="PF05969">
    <property type="entry name" value="PSII_Ycf12"/>
    <property type="match status" value="1"/>
</dbReference>
<evidence type="ECO:0000256" key="6">
    <source>
        <dbReference type="ARBA" id="ARBA00023276"/>
    </source>
</evidence>
<name>A0A0D6E266_TYDEX</name>
<keyword evidence="6" id="KW-0604">Photosystem II</keyword>
<keyword evidence="5 7" id="KW-0472">Membrane</keyword>
<dbReference type="EMBL" id="LN810505">
    <property type="protein sequence ID" value="CEO91080.1"/>
    <property type="molecule type" value="Genomic_DNA"/>
</dbReference>
<evidence type="ECO:0000256" key="4">
    <source>
        <dbReference type="ARBA" id="ARBA00022989"/>
    </source>
</evidence>
<organism evidence="8">
    <name type="scientific">Tydemania expeditionis</name>
    <name type="common">Green alga</name>
    <dbReference type="NCBI Taxonomy" id="325645"/>
    <lineage>
        <taxon>Eukaryota</taxon>
        <taxon>Viridiplantae</taxon>
        <taxon>Chlorophyta</taxon>
        <taxon>core chlorophytes</taxon>
        <taxon>Ulvophyceae</taxon>
        <taxon>TCBD clade</taxon>
        <taxon>Bryopsidales</taxon>
        <taxon>Halimedineae</taxon>
        <taxon>Halimedaceae</taxon>
        <taxon>Udoteae</taxon>
        <taxon>Tydemania</taxon>
    </lineage>
</organism>
<evidence type="ECO:0000256" key="3">
    <source>
        <dbReference type="ARBA" id="ARBA00022692"/>
    </source>
</evidence>
<evidence type="ECO:0000313" key="8">
    <source>
        <dbReference type="EMBL" id="CEO91080.1"/>
    </source>
</evidence>
<evidence type="ECO:0000256" key="5">
    <source>
        <dbReference type="ARBA" id="ARBA00023136"/>
    </source>
</evidence>
<accession>A0A0D6E266</accession>
<keyword evidence="8" id="KW-0150">Chloroplast</keyword>
<dbReference type="RefSeq" id="YP_009130550.1">
    <property type="nucleotide sequence ID" value="NC_026796.1"/>
</dbReference>
<dbReference type="NCBIfam" id="NF010239">
    <property type="entry name" value="PRK13686.1"/>
    <property type="match status" value="1"/>
</dbReference>
<feature type="transmembrane region" description="Helical" evidence="7">
    <location>
        <begin position="6"/>
        <end position="28"/>
    </location>
</feature>
<reference evidence="8" key="1">
    <citation type="journal article" date="2015" name="BMC Genomics">
        <title>The chloroplast genomes of Bryopsis plumosa and Tydemania expeditionis (Bryopsidales, Chlorophyta): compact genomes and genes of bacterial origin.</title>
        <authorList>
            <person name="Leliaert F."/>
            <person name="Lopez-Bautista J.M."/>
        </authorList>
    </citation>
    <scope>NUCLEOTIDE SEQUENCE</scope>
    <source>
        <strain evidence="8">FL1151</strain>
    </source>
</reference>
<dbReference type="GO" id="GO:0015979">
    <property type="term" value="P:photosynthesis"/>
    <property type="evidence" value="ECO:0007669"/>
    <property type="project" value="UniProtKB-KW"/>
</dbReference>
<proteinExistence type="predicted"/>
<comment type="subcellular location">
    <subcellularLocation>
        <location evidence="1">Membrane</location>
        <topology evidence="1">Single-pass membrane protein</topology>
    </subcellularLocation>
</comment>